<organism evidence="10 11">
    <name type="scientific">Salinicoccus sediminis</name>
    <dbReference type="NCBI Taxonomy" id="1432562"/>
    <lineage>
        <taxon>Bacteria</taxon>
        <taxon>Bacillati</taxon>
        <taxon>Bacillota</taxon>
        <taxon>Bacilli</taxon>
        <taxon>Bacillales</taxon>
        <taxon>Staphylococcaceae</taxon>
        <taxon>Salinicoccus</taxon>
    </lineage>
</organism>
<dbReference type="STRING" id="1432562.WN59_12295"/>
<gene>
    <name evidence="10" type="ORF">WN59_12295</name>
</gene>
<dbReference type="OrthoDB" id="400429at2"/>
<evidence type="ECO:0000313" key="10">
    <source>
        <dbReference type="EMBL" id="KKK33516.1"/>
    </source>
</evidence>
<evidence type="ECO:0000256" key="6">
    <source>
        <dbReference type="ARBA" id="ARBA00022989"/>
    </source>
</evidence>
<evidence type="ECO:0000313" key="11">
    <source>
        <dbReference type="Proteomes" id="UP000034287"/>
    </source>
</evidence>
<dbReference type="RefSeq" id="WP_046517763.1">
    <property type="nucleotide sequence ID" value="NZ_LAYZ01000025.1"/>
</dbReference>
<keyword evidence="7 8" id="KW-0472">Membrane</keyword>
<feature type="transmembrane region" description="Helical" evidence="8">
    <location>
        <begin position="7"/>
        <end position="24"/>
    </location>
</feature>
<keyword evidence="5 8" id="KW-0812">Transmembrane</keyword>
<comment type="caution">
    <text evidence="10">The sequence shown here is derived from an EMBL/GenBank/DDBJ whole genome shotgun (WGS) entry which is preliminary data.</text>
</comment>
<keyword evidence="6 8" id="KW-1133">Transmembrane helix</keyword>
<evidence type="ECO:0000256" key="3">
    <source>
        <dbReference type="ARBA" id="ARBA00022475"/>
    </source>
</evidence>
<feature type="transmembrane region" description="Helical" evidence="8">
    <location>
        <begin position="128"/>
        <end position="152"/>
    </location>
</feature>
<feature type="transmembrane region" description="Helical" evidence="8">
    <location>
        <begin position="68"/>
        <end position="86"/>
    </location>
</feature>
<proteinExistence type="predicted"/>
<evidence type="ECO:0000259" key="9">
    <source>
        <dbReference type="Pfam" id="PF13303"/>
    </source>
</evidence>
<keyword evidence="2" id="KW-0813">Transport</keyword>
<evidence type="ECO:0000256" key="2">
    <source>
        <dbReference type="ARBA" id="ARBA00022448"/>
    </source>
</evidence>
<dbReference type="PANTHER" id="PTHR40063:SF1">
    <property type="entry name" value="MEMBRANE PROTEIN"/>
    <property type="match status" value="1"/>
</dbReference>
<accession>A0A0M2SIQ2</accession>
<evidence type="ECO:0000256" key="4">
    <source>
        <dbReference type="ARBA" id="ARBA00022597"/>
    </source>
</evidence>
<dbReference type="Proteomes" id="UP000034287">
    <property type="component" value="Unassembled WGS sequence"/>
</dbReference>
<evidence type="ECO:0000256" key="5">
    <source>
        <dbReference type="ARBA" id="ARBA00022692"/>
    </source>
</evidence>
<evidence type="ECO:0000256" key="1">
    <source>
        <dbReference type="ARBA" id="ARBA00004651"/>
    </source>
</evidence>
<protein>
    <submittedName>
        <fullName evidence="10">Transcriptional regulator</fullName>
    </submittedName>
</protein>
<dbReference type="GO" id="GO:0008982">
    <property type="term" value="F:protein-N(PI)-phosphohistidine-sugar phosphotransferase activity"/>
    <property type="evidence" value="ECO:0007669"/>
    <property type="project" value="InterPro"/>
</dbReference>
<feature type="transmembrane region" description="Helical" evidence="8">
    <location>
        <begin position="302"/>
        <end position="324"/>
    </location>
</feature>
<keyword evidence="11" id="KW-1185">Reference proteome</keyword>
<comment type="subcellular location">
    <subcellularLocation>
        <location evidence="1">Cell membrane</location>
        <topology evidence="1">Multi-pass membrane protein</topology>
    </subcellularLocation>
</comment>
<evidence type="ECO:0000256" key="8">
    <source>
        <dbReference type="SAM" id="Phobius"/>
    </source>
</evidence>
<feature type="transmembrane region" description="Helical" evidence="8">
    <location>
        <begin position="30"/>
        <end position="47"/>
    </location>
</feature>
<dbReference type="GO" id="GO:0009401">
    <property type="term" value="P:phosphoenolpyruvate-dependent sugar phosphotransferase system"/>
    <property type="evidence" value="ECO:0007669"/>
    <property type="project" value="InterPro"/>
</dbReference>
<dbReference type="EMBL" id="LAYZ01000025">
    <property type="protein sequence ID" value="KKK33516.1"/>
    <property type="molecule type" value="Genomic_DNA"/>
</dbReference>
<dbReference type="PATRIC" id="fig|1432562.3.peg.2461"/>
<name>A0A0M2SIQ2_9STAP</name>
<evidence type="ECO:0000256" key="7">
    <source>
        <dbReference type="ARBA" id="ARBA00023136"/>
    </source>
</evidence>
<feature type="transmembrane region" description="Helical" evidence="8">
    <location>
        <begin position="197"/>
        <end position="219"/>
    </location>
</feature>
<sequence length="340" mass="35304">MEQITGILLLLVILVFFTIFTYYAPYGADVMGALAGAAIATFLVEALQRFVIGDIFGIEFFQETGLEAGLLSGVIVAFLVALTMKVNAQNSAIIAVSMGGLGLIPGLIAAYIVSFVAKFFEKKIPNGLDFILVVILLVPLTRLIGMGISPLVDASLLQIGTIIETATDTSPLIMGLMLGGIITVVGTSPLSSMALTALLGLTGIPMAVGSLAAFGSAFINSVIFHKLKIGDLKSVISVAIEPLSKADLVSANPIPVYATNFIGGALSGMVIAYSGLINDAPGTATPTAGLLVLFGFNPASQVVLYAVIVAVISGITGFIGSYIFRNYRVRKSDFDATGKL</sequence>
<dbReference type="PANTHER" id="PTHR40063">
    <property type="entry name" value="MEMBRANE PROTEIN-RELATED"/>
    <property type="match status" value="1"/>
</dbReference>
<keyword evidence="3" id="KW-1003">Cell membrane</keyword>
<dbReference type="Pfam" id="PF13303">
    <property type="entry name" value="PTS_EIIC_2"/>
    <property type="match status" value="1"/>
</dbReference>
<keyword evidence="4" id="KW-0762">Sugar transport</keyword>
<feature type="transmembrane region" description="Helical" evidence="8">
    <location>
        <begin position="172"/>
        <end position="190"/>
    </location>
</feature>
<reference evidence="10 11" key="1">
    <citation type="submission" date="2015-04" db="EMBL/GenBank/DDBJ databases">
        <title>Taxonomic description and genome sequence of Salinicoccus sediminis sp. nov., a novel hyper halotolerant bacterium isolated from marine sediment.</title>
        <authorList>
            <person name="Mathan Kumar R."/>
            <person name="Kaur G."/>
            <person name="Kumar N."/>
            <person name="Kumar A."/>
            <person name="Singh N.K."/>
            <person name="Kaur N."/>
            <person name="Mayilraj S."/>
        </authorList>
    </citation>
    <scope>NUCLEOTIDE SEQUENCE [LARGE SCALE GENOMIC DNA]</scope>
    <source>
        <strain evidence="10 11">SV-16</strain>
    </source>
</reference>
<dbReference type="InterPro" id="IPR003352">
    <property type="entry name" value="PTS_EIIC"/>
</dbReference>
<feature type="transmembrane region" description="Helical" evidence="8">
    <location>
        <begin position="92"/>
        <end position="116"/>
    </location>
</feature>
<dbReference type="AlphaFoldDB" id="A0A0M2SIQ2"/>
<dbReference type="GO" id="GO:0005886">
    <property type="term" value="C:plasma membrane"/>
    <property type="evidence" value="ECO:0007669"/>
    <property type="project" value="UniProtKB-SubCell"/>
</dbReference>
<feature type="domain" description="Phosphotransferase system EIIC" evidence="9">
    <location>
        <begin position="29"/>
        <end position="331"/>
    </location>
</feature>